<dbReference type="RefSeq" id="XP_025349191.1">
    <property type="nucleotide sequence ID" value="XM_025494878.1"/>
</dbReference>
<dbReference type="Gene3D" id="2.40.50.40">
    <property type="match status" value="1"/>
</dbReference>
<feature type="region of interest" description="Disordered" evidence="1">
    <location>
        <begin position="675"/>
        <end position="757"/>
    </location>
</feature>
<feature type="compositionally biased region" description="Low complexity" evidence="1">
    <location>
        <begin position="218"/>
        <end position="228"/>
    </location>
</feature>
<dbReference type="Proteomes" id="UP000245942">
    <property type="component" value="Unassembled WGS sequence"/>
</dbReference>
<dbReference type="SUPFAM" id="SSF54160">
    <property type="entry name" value="Chromo domain-like"/>
    <property type="match status" value="1"/>
</dbReference>
<feature type="compositionally biased region" description="Low complexity" evidence="1">
    <location>
        <begin position="827"/>
        <end position="844"/>
    </location>
</feature>
<gene>
    <name evidence="3" type="ORF">BCV69DRAFT_311724</name>
</gene>
<feature type="compositionally biased region" description="Polar residues" evidence="1">
    <location>
        <begin position="472"/>
        <end position="482"/>
    </location>
</feature>
<dbReference type="InterPro" id="IPR000953">
    <property type="entry name" value="Chromo/chromo_shadow_dom"/>
</dbReference>
<feature type="compositionally biased region" description="Low complexity" evidence="1">
    <location>
        <begin position="440"/>
        <end position="456"/>
    </location>
</feature>
<feature type="region of interest" description="Disordered" evidence="1">
    <location>
        <begin position="782"/>
        <end position="965"/>
    </location>
</feature>
<feature type="compositionally biased region" description="Low complexity" evidence="1">
    <location>
        <begin position="514"/>
        <end position="531"/>
    </location>
</feature>
<feature type="compositionally biased region" description="Low complexity" evidence="1">
    <location>
        <begin position="346"/>
        <end position="357"/>
    </location>
</feature>
<organism evidence="3 4">
    <name type="scientific">Pseudomicrostroma glucosiphilum</name>
    <dbReference type="NCBI Taxonomy" id="1684307"/>
    <lineage>
        <taxon>Eukaryota</taxon>
        <taxon>Fungi</taxon>
        <taxon>Dikarya</taxon>
        <taxon>Basidiomycota</taxon>
        <taxon>Ustilaginomycotina</taxon>
        <taxon>Exobasidiomycetes</taxon>
        <taxon>Microstromatales</taxon>
        <taxon>Microstromatales incertae sedis</taxon>
        <taxon>Pseudomicrostroma</taxon>
    </lineage>
</organism>
<dbReference type="SMART" id="SM00298">
    <property type="entry name" value="CHROMO"/>
    <property type="match status" value="1"/>
</dbReference>
<evidence type="ECO:0000256" key="1">
    <source>
        <dbReference type="SAM" id="MobiDB-lite"/>
    </source>
</evidence>
<sequence length="965" mass="100376">MPLKKGKPPKGKGRHKPSKPKKPEPVKLSSSGRPIKKPRWGSSSDDGGYSSGSSISGGSLHGSDSEASLGSWDTTDQVSAFAQPVYQAGQEFEIDAVLRWRRHPRKGYLQYRTAWTNFPIYDTTWEPEQMFDDRKIISRFWKRQGGRPDDVPPPPPSDDEGPVLDPGEETESLKLNKGAIGRQARKKLRREYRRDKVQLRRHWQTVGTKGAGAESDSESSSDLSSASSMIPRRKTRLAISDDEDDVPKIKRANALPRAESKARVPAASSDIEDDEDAHQVNSTLFVTPSRNTQNAAIAGRASTAQKGKRPAPSSSTLTSDSGSSDSDSDAVTAGPSCLAELQSVTAQSSNLSSALQAGTSAVSQSVGATPPQKPPLATPATSSSSSAAVAAARKKDRPLAAASLQRVKNQIKSKPSLGQDKASTTVRGPPTPIRPTADQTSGSTSATEAATATRASVELTASKAPEIPLATNKDTTAASIGPTTHLKAPPTTSSGSLLDLIAGPVNARSASAQTPSAGPAKSSGASGATPTDAAVTKGSFRGAHKNLSRIGLLPDAPPPVLAKRGQAALRGRGGINATPARADGFVPPSPAVAAAKAVAPSVATADKDVATGVSGVAAAAPSIGQTAPSVADTSALPQSATGASAAPSIEQGVSTAANAPVSFADEAEDFADLSVAPQAPPNKDCTAGNRGDASPARPSALPKTPTGPRADSGAEGSKSSSARATGSNAAPLGQPVPSPTWRNRTSQFGQPPPWQRDSWLERPKWWGQSHYASTWYAALQQRWDRQSRRSPPVQGSGGRHWEMRQREAAPHEPNDSPPAQPPPPPSSASSPSASAPATQSRPSQVQDPRKAKLIASNSSAGHEPGGGGNTSPRSPRTFTERNGSASGTASPQQPAPSGAVNSVGAGGTASDDAHGREETRPRAPQWMETWAKKSGAELVPPAPLRPPSRPPWEDQTRRAYARLPW</sequence>
<name>A0A316UC46_9BASI</name>
<proteinExistence type="predicted"/>
<feature type="compositionally biased region" description="Polar residues" evidence="1">
    <location>
        <begin position="279"/>
        <end position="295"/>
    </location>
</feature>
<feature type="compositionally biased region" description="Basic and acidic residues" evidence="1">
    <location>
        <begin position="911"/>
        <end position="921"/>
    </location>
</feature>
<feature type="compositionally biased region" description="Polar residues" evidence="1">
    <location>
        <begin position="870"/>
        <end position="892"/>
    </location>
</feature>
<evidence type="ECO:0000259" key="2">
    <source>
        <dbReference type="PROSITE" id="PS50013"/>
    </source>
</evidence>
<dbReference type="GeneID" id="37016612"/>
<evidence type="ECO:0000313" key="4">
    <source>
        <dbReference type="Proteomes" id="UP000245942"/>
    </source>
</evidence>
<accession>A0A316UC46</accession>
<dbReference type="PROSITE" id="PS50013">
    <property type="entry name" value="CHROMO_2"/>
    <property type="match status" value="1"/>
</dbReference>
<feature type="compositionally biased region" description="Polar residues" evidence="1">
    <location>
        <begin position="740"/>
        <end position="749"/>
    </location>
</feature>
<feature type="compositionally biased region" description="Pro residues" evidence="1">
    <location>
        <begin position="815"/>
        <end position="826"/>
    </location>
</feature>
<dbReference type="AlphaFoldDB" id="A0A316UC46"/>
<feature type="compositionally biased region" description="Polar residues" evidence="1">
    <location>
        <begin position="717"/>
        <end position="728"/>
    </location>
</feature>
<feature type="region of interest" description="Disordered" evidence="1">
    <location>
        <begin position="1"/>
        <end position="71"/>
    </location>
</feature>
<evidence type="ECO:0000313" key="3">
    <source>
        <dbReference type="EMBL" id="PWN22031.1"/>
    </source>
</evidence>
<feature type="compositionally biased region" description="Low complexity" evidence="1">
    <location>
        <begin position="41"/>
        <end position="62"/>
    </location>
</feature>
<feature type="compositionally biased region" description="Acidic residues" evidence="1">
    <location>
        <begin position="157"/>
        <end position="170"/>
    </location>
</feature>
<dbReference type="STRING" id="1684307.A0A316UC46"/>
<feature type="compositionally biased region" description="Low complexity" evidence="1">
    <location>
        <begin position="313"/>
        <end position="325"/>
    </location>
</feature>
<dbReference type="InterPro" id="IPR016197">
    <property type="entry name" value="Chromo-like_dom_sf"/>
</dbReference>
<feature type="domain" description="Chromo" evidence="2">
    <location>
        <begin position="92"/>
        <end position="152"/>
    </location>
</feature>
<protein>
    <recommendedName>
        <fullName evidence="2">Chromo domain-containing protein</fullName>
    </recommendedName>
</protein>
<dbReference type="GO" id="GO:0006338">
    <property type="term" value="P:chromatin remodeling"/>
    <property type="evidence" value="ECO:0007669"/>
    <property type="project" value="UniProtKB-ARBA"/>
</dbReference>
<feature type="compositionally biased region" description="Basic and acidic residues" evidence="1">
    <location>
        <begin position="799"/>
        <end position="814"/>
    </location>
</feature>
<feature type="compositionally biased region" description="Low complexity" evidence="1">
    <location>
        <begin position="378"/>
        <end position="391"/>
    </location>
</feature>
<feature type="region of interest" description="Disordered" evidence="1">
    <location>
        <begin position="143"/>
        <end position="540"/>
    </location>
</feature>
<dbReference type="OrthoDB" id="3366885at2759"/>
<feature type="compositionally biased region" description="Polar residues" evidence="1">
    <location>
        <begin position="358"/>
        <end position="367"/>
    </location>
</feature>
<feature type="compositionally biased region" description="Pro residues" evidence="1">
    <location>
        <begin position="940"/>
        <end position="950"/>
    </location>
</feature>
<feature type="compositionally biased region" description="Basic residues" evidence="1">
    <location>
        <begin position="1"/>
        <end position="20"/>
    </location>
</feature>
<reference evidence="3 4" key="1">
    <citation type="journal article" date="2018" name="Mol. Biol. Evol.">
        <title>Broad Genomic Sampling Reveals a Smut Pathogenic Ancestry of the Fungal Clade Ustilaginomycotina.</title>
        <authorList>
            <person name="Kijpornyongpan T."/>
            <person name="Mondo S.J."/>
            <person name="Barry K."/>
            <person name="Sandor L."/>
            <person name="Lee J."/>
            <person name="Lipzen A."/>
            <person name="Pangilinan J."/>
            <person name="LaButti K."/>
            <person name="Hainaut M."/>
            <person name="Henrissat B."/>
            <person name="Grigoriev I.V."/>
            <person name="Spatafora J.W."/>
            <person name="Aime M.C."/>
        </authorList>
    </citation>
    <scope>NUCLEOTIDE SEQUENCE [LARGE SCALE GENOMIC DNA]</scope>
    <source>
        <strain evidence="3 4">MCA 4718</strain>
    </source>
</reference>
<dbReference type="EMBL" id="KZ819324">
    <property type="protein sequence ID" value="PWN22031.1"/>
    <property type="molecule type" value="Genomic_DNA"/>
</dbReference>
<keyword evidence="4" id="KW-1185">Reference proteome</keyword>